<dbReference type="EMBL" id="CP002758">
    <property type="protein sequence ID" value="AEL19474.1"/>
    <property type="molecule type" value="Genomic_DNA"/>
</dbReference>
<protein>
    <submittedName>
        <fullName evidence="1">Uncharacterized protein</fullName>
    </submittedName>
</protein>
<accession>G0AP48</accession>
<dbReference type="HOGENOM" id="CLU_3340823_0_0_12"/>
<reference evidence="1 2" key="2">
    <citation type="journal article" date="2012" name="J. Bacteriol.">
        <title>Whole-Genome Sequences of Borrelia bissettii, Borrelia valaisiana, and Borrelia spielmanii.</title>
        <authorList>
            <person name="Schutzer S.E."/>
            <person name="Fraser-Liggett C.M."/>
            <person name="Qiu W.G."/>
            <person name="Kraiczy P."/>
            <person name="Mongodin E.F."/>
            <person name="Dunn J.J."/>
            <person name="Luft B.J."/>
            <person name="Casjens S.R."/>
        </authorList>
    </citation>
    <scope>NUCLEOTIDE SEQUENCE [LARGE SCALE GENOMIC DNA]</scope>
    <source>
        <strain evidence="1 2">DN127</strain>
    </source>
</reference>
<sequence>MSLIYTYYTPIYVEFRNSSSLGPSRHKKSPYGQIFYY</sequence>
<reference key="1">
    <citation type="submission" date="2011-06" db="EMBL/GenBank/DDBJ databases">
        <authorList>
            <person name="Mongodin E.F."/>
            <person name="Casjens S.R."/>
            <person name="Fraser-Liggett C.M."/>
            <person name="Qiu W.-G."/>
            <person name="Dunn J.J."/>
            <person name="Luft B.J."/>
            <person name="Schutzer S.E."/>
        </authorList>
    </citation>
    <scope>NUCLEOTIDE SEQUENCE</scope>
    <source>
        <strain>DN127</strain>
    </source>
</reference>
<geneLocation type="plasmid" evidence="1 2">
    <name>lp28-3</name>
</geneLocation>
<evidence type="ECO:0000313" key="2">
    <source>
        <dbReference type="Proteomes" id="UP000001634"/>
    </source>
</evidence>
<dbReference type="KEGG" id="bbs:BbiDN127_H0013"/>
<gene>
    <name evidence="1" type="ordered locus">BbiDN127_H0013</name>
</gene>
<name>G0AP48_BORBD</name>
<proteinExistence type="predicted"/>
<organism evidence="1 2">
    <name type="scientific">Borrelia bissettiae (strain DSM 17990 / CIP 109136 / DN127)</name>
    <name type="common">Borreliella bissettiae</name>
    <dbReference type="NCBI Taxonomy" id="521010"/>
    <lineage>
        <taxon>Bacteria</taxon>
        <taxon>Pseudomonadati</taxon>
        <taxon>Spirochaetota</taxon>
        <taxon>Spirochaetia</taxon>
        <taxon>Spirochaetales</taxon>
        <taxon>Borreliaceae</taxon>
        <taxon>Borreliella</taxon>
    </lineage>
</organism>
<dbReference type="AlphaFoldDB" id="G0AP48"/>
<dbReference type="Proteomes" id="UP000001634">
    <property type="component" value="Plasmid lp28-3"/>
</dbReference>
<evidence type="ECO:0000313" key="1">
    <source>
        <dbReference type="EMBL" id="AEL19474.1"/>
    </source>
</evidence>
<keyword evidence="2" id="KW-1185">Reference proteome</keyword>
<keyword evidence="1" id="KW-0614">Plasmid</keyword>